<dbReference type="Proteomes" id="UP000796880">
    <property type="component" value="Unassembled WGS sequence"/>
</dbReference>
<dbReference type="OrthoDB" id="119302at2759"/>
<dbReference type="PANTHER" id="PTHR47859">
    <property type="entry name" value="PENTATRICOPEPTIDE REPEAT-CONTAINING PROTEIN"/>
    <property type="match status" value="1"/>
</dbReference>
<dbReference type="PANTHER" id="PTHR47859:SF1">
    <property type="entry name" value="PENTATRICOPEPTIDE REPEAT-CONTAINING PROTEIN"/>
    <property type="match status" value="1"/>
</dbReference>
<reference evidence="3" key="1">
    <citation type="submission" date="2020-03" db="EMBL/GenBank/DDBJ databases">
        <title>A high-quality chromosome-level genome assembly of a woody plant with both climbing and erect habits, Rhamnella rubrinervis.</title>
        <authorList>
            <person name="Lu Z."/>
            <person name="Yang Y."/>
            <person name="Zhu X."/>
            <person name="Sun Y."/>
        </authorList>
    </citation>
    <scope>NUCLEOTIDE SEQUENCE</scope>
    <source>
        <strain evidence="3">BYM</strain>
        <tissue evidence="3">Leaf</tissue>
    </source>
</reference>
<feature type="repeat" description="PPR" evidence="2">
    <location>
        <begin position="600"/>
        <end position="634"/>
    </location>
</feature>
<dbReference type="PROSITE" id="PS51375">
    <property type="entry name" value="PPR"/>
    <property type="match status" value="3"/>
</dbReference>
<dbReference type="EMBL" id="VOIH02000001">
    <property type="protein sequence ID" value="KAF3455799.1"/>
    <property type="molecule type" value="Genomic_DNA"/>
</dbReference>
<keyword evidence="1" id="KW-0677">Repeat</keyword>
<feature type="repeat" description="PPR" evidence="2">
    <location>
        <begin position="670"/>
        <end position="704"/>
    </location>
</feature>
<feature type="repeat" description="PPR" evidence="2">
    <location>
        <begin position="565"/>
        <end position="599"/>
    </location>
</feature>
<dbReference type="InterPro" id="IPR002885">
    <property type="entry name" value="PPR_rpt"/>
</dbReference>
<sequence length="815" mass="92078">MYRALSRVAWRSILDSYCKLETHEHGWRSAADKLVFGRTLTTSQESTTMSMQMQIVHALRLGDRRKASDLLLSLGHGNDSLRADDFVHILTHCARSPDPVFVLKTWRIMEEKEISLDNFCSGLMLRALCKGGHLEEAFNFINFIGESHCISRILPNYNIFLGACAKIRSLTHAHKCLDLMDHRLVGKNEVTYTELLKLAVLQKNLSAVQEIWNDYIKNYSLSIISLRKFIWSFTRLGDLKFAYSILQQMVALAIRGSTSIYRNVEGKLLSSKLDIPIPLNDKVGMKKLDQGEGIVSVPSMYCDKFDNNDINKEQYAALVFGVPESERIQNMLKYKPVMKILRWSFNDVLHGCAKSKNYVLAEQLIIQMQIIGLRPSSHTCDGFVRAVISKRGFNFGMEVLKVMQQRDLKPYDPTLATLSMSGSKAIELDLAEDILDQMTECSHPHPLNALLEACDTLDQPECAVRILAKMKQLKVRPDVRTYELLFSLFGNVNAPYEEGNILSQVDAARRIKAIEVDMAINRVQHSHLSMKNLLRALGAEGMIKELIHYLHMAENYFSHNNTHVGTPIYNTVLHSLVEANEGHMAIVIFKDMKSCGVSPDDVTYNIMIDCCSILRCFRSASVLASLMLRCGYTPQIFTYTALIKILLEDDNFNEALNLLDLAISEGIQLDVLLFNTILQKACEKGLIDVIELVVERMHQEKIRPDTSTCNHVFSAYVNCGFHNTAMEALQVLSMLMLCEEDGSLQDEPEFRDEFILAEGLEVESRILQLFKDCDEDLAGALLNLRLSAILVGSSVSFSPNESPWARRLSTKYATG</sequence>
<evidence type="ECO:0000313" key="3">
    <source>
        <dbReference type="EMBL" id="KAF3455799.1"/>
    </source>
</evidence>
<protein>
    <recommendedName>
        <fullName evidence="5">Pentatricopeptide repeat-containing protein</fullName>
    </recommendedName>
</protein>
<dbReference type="Pfam" id="PF13041">
    <property type="entry name" value="PPR_2"/>
    <property type="match status" value="1"/>
</dbReference>
<organism evidence="3 4">
    <name type="scientific">Rhamnella rubrinervis</name>
    <dbReference type="NCBI Taxonomy" id="2594499"/>
    <lineage>
        <taxon>Eukaryota</taxon>
        <taxon>Viridiplantae</taxon>
        <taxon>Streptophyta</taxon>
        <taxon>Embryophyta</taxon>
        <taxon>Tracheophyta</taxon>
        <taxon>Spermatophyta</taxon>
        <taxon>Magnoliopsida</taxon>
        <taxon>eudicotyledons</taxon>
        <taxon>Gunneridae</taxon>
        <taxon>Pentapetalae</taxon>
        <taxon>rosids</taxon>
        <taxon>fabids</taxon>
        <taxon>Rosales</taxon>
        <taxon>Rhamnaceae</taxon>
        <taxon>rhamnoid group</taxon>
        <taxon>Rhamneae</taxon>
        <taxon>Rhamnella</taxon>
    </lineage>
</organism>
<comment type="caution">
    <text evidence="3">The sequence shown here is derived from an EMBL/GenBank/DDBJ whole genome shotgun (WGS) entry which is preliminary data.</text>
</comment>
<accession>A0A8K0HP58</accession>
<evidence type="ECO:0000256" key="2">
    <source>
        <dbReference type="PROSITE-ProRule" id="PRU00708"/>
    </source>
</evidence>
<evidence type="ECO:0000313" key="4">
    <source>
        <dbReference type="Proteomes" id="UP000796880"/>
    </source>
</evidence>
<evidence type="ECO:0008006" key="5">
    <source>
        <dbReference type="Google" id="ProtNLM"/>
    </source>
</evidence>
<name>A0A8K0HP58_9ROSA</name>
<evidence type="ECO:0000256" key="1">
    <source>
        <dbReference type="ARBA" id="ARBA00022737"/>
    </source>
</evidence>
<gene>
    <name evidence="3" type="ORF">FNV43_RR00441</name>
</gene>
<dbReference type="AlphaFoldDB" id="A0A8K0HP58"/>
<proteinExistence type="predicted"/>
<dbReference type="NCBIfam" id="TIGR00756">
    <property type="entry name" value="PPR"/>
    <property type="match status" value="3"/>
</dbReference>
<dbReference type="Gene3D" id="1.25.40.10">
    <property type="entry name" value="Tetratricopeptide repeat domain"/>
    <property type="match status" value="4"/>
</dbReference>
<dbReference type="InterPro" id="IPR011990">
    <property type="entry name" value="TPR-like_helical_dom_sf"/>
</dbReference>
<dbReference type="Pfam" id="PF01535">
    <property type="entry name" value="PPR"/>
    <property type="match status" value="2"/>
</dbReference>
<keyword evidence="4" id="KW-1185">Reference proteome</keyword>
<dbReference type="Pfam" id="PF13812">
    <property type="entry name" value="PPR_3"/>
    <property type="match status" value="2"/>
</dbReference>